<protein>
    <submittedName>
        <fullName evidence="5">AAA family ATPase</fullName>
    </submittedName>
    <submittedName>
        <fullName evidence="6">MoxR-like ATPase</fullName>
    </submittedName>
</protein>
<feature type="domain" description="ChlI/MoxR AAA lid" evidence="4">
    <location>
        <begin position="233"/>
        <end position="304"/>
    </location>
</feature>
<reference evidence="5 8" key="2">
    <citation type="submission" date="2018-07" db="EMBL/GenBank/DDBJ databases">
        <title>Genome sequences of Haloplanus aerogenes JCM 16430T.</title>
        <authorList>
            <person name="Kim Y.B."/>
            <person name="Roh S.W."/>
        </authorList>
    </citation>
    <scope>NUCLEOTIDE SEQUENCE [LARGE SCALE GENOMIC DNA]</scope>
    <source>
        <strain evidence="5 8">JCM 16430</strain>
    </source>
</reference>
<dbReference type="EMBL" id="REFS01000002">
    <property type="protein sequence ID" value="RMB24182.1"/>
    <property type="molecule type" value="Genomic_DNA"/>
</dbReference>
<keyword evidence="1" id="KW-0547">Nucleotide-binding</keyword>
<dbReference type="InterPro" id="IPR050764">
    <property type="entry name" value="CbbQ/NirQ/NorQ/GpvN"/>
</dbReference>
<keyword evidence="2" id="KW-0067">ATP-binding</keyword>
<accession>A0A3M0DRI4</accession>
<name>A0A3M0DRI4_9EURY</name>
<dbReference type="GeneID" id="38469994"/>
<dbReference type="InterPro" id="IPR027417">
    <property type="entry name" value="P-loop_NTPase"/>
</dbReference>
<dbReference type="SUPFAM" id="SSF52540">
    <property type="entry name" value="P-loop containing nucleoside triphosphate hydrolases"/>
    <property type="match status" value="1"/>
</dbReference>
<dbReference type="InterPro" id="IPR041628">
    <property type="entry name" value="ChlI/MoxR_AAA_lid"/>
</dbReference>
<dbReference type="Proteomes" id="UP000282007">
    <property type="component" value="Chromosome"/>
</dbReference>
<evidence type="ECO:0000313" key="6">
    <source>
        <dbReference type="EMBL" id="RMB24182.1"/>
    </source>
</evidence>
<dbReference type="CDD" id="cd00009">
    <property type="entry name" value="AAA"/>
    <property type="match status" value="1"/>
</dbReference>
<sequence>MGIDAATDACRDIVDRVGEAVIADRTFLETVVTGMLARGHVLVEDVPGTGKTLTAIALADALGLEFNRIQFTPDLLPSDITGTHVYDEHEGTFRFQRGPVFANVVLADEINRAPPKTQSALLEAMDEGQVSADGETFDLPEPFFVIATQNPVEQEGTFRLPEAQRDRFIVKVSMGYPDRSGELELIDRRSNRTTTKPRVDSVVDAAQVTALRQVPETVTVEREVREYLVDLARATREDGRVEIGVSPRGIQRFYEAARAHAVVAGRSYVAPDDVKAVAPAVLTHRLVLTSEASIRDVDPASVVESVLDTVEVPAATAETDD</sequence>
<dbReference type="Gene3D" id="1.10.8.80">
    <property type="entry name" value="Magnesium chelatase subunit I, C-Terminal domain"/>
    <property type="match status" value="1"/>
</dbReference>
<dbReference type="PANTHER" id="PTHR42759">
    <property type="entry name" value="MOXR FAMILY PROTEIN"/>
    <property type="match status" value="1"/>
</dbReference>
<evidence type="ECO:0000313" key="7">
    <source>
        <dbReference type="Proteomes" id="UP000277326"/>
    </source>
</evidence>
<evidence type="ECO:0000313" key="8">
    <source>
        <dbReference type="Proteomes" id="UP000282007"/>
    </source>
</evidence>
<dbReference type="PANTHER" id="PTHR42759:SF1">
    <property type="entry name" value="MAGNESIUM-CHELATASE SUBUNIT CHLD"/>
    <property type="match status" value="1"/>
</dbReference>
<feature type="domain" description="ATPase AAA-3" evidence="3">
    <location>
        <begin position="40"/>
        <end position="169"/>
    </location>
</feature>
<keyword evidence="8" id="KW-1185">Reference proteome</keyword>
<evidence type="ECO:0000256" key="1">
    <source>
        <dbReference type="ARBA" id="ARBA00022741"/>
    </source>
</evidence>
<dbReference type="Pfam" id="PF07726">
    <property type="entry name" value="AAA_3"/>
    <property type="match status" value="1"/>
</dbReference>
<dbReference type="EMBL" id="CP034145">
    <property type="protein sequence ID" value="AZH27123.1"/>
    <property type="molecule type" value="Genomic_DNA"/>
</dbReference>
<reference evidence="6 7" key="1">
    <citation type="journal article" date="2015" name="Stand. Genomic Sci.">
        <title>Genomic Encyclopedia of Bacterial and Archaeal Type Strains, Phase III: the genomes of soil and plant-associated and newly described type strains.</title>
        <authorList>
            <person name="Whitman W.B."/>
            <person name="Woyke T."/>
            <person name="Klenk H.P."/>
            <person name="Zhou Y."/>
            <person name="Lilburn T.G."/>
            <person name="Beck B.J."/>
            <person name="De Vos P."/>
            <person name="Vandamme P."/>
            <person name="Eisen J.A."/>
            <person name="Garrity G."/>
            <person name="Hugenholtz P."/>
            <person name="Kyrpides N.C."/>
        </authorList>
    </citation>
    <scope>NUCLEOTIDE SEQUENCE [LARGE SCALE GENOMIC DNA]</scope>
    <source>
        <strain evidence="6 7">CGMCC 1.10124</strain>
    </source>
</reference>
<evidence type="ECO:0000313" key="5">
    <source>
        <dbReference type="EMBL" id="AZH27123.1"/>
    </source>
</evidence>
<reference evidence="6" key="3">
    <citation type="submission" date="2018-10" db="EMBL/GenBank/DDBJ databases">
        <authorList>
            <person name="Whitman W."/>
            <person name="Huntemann M."/>
            <person name="Clum A."/>
            <person name="Pillay M."/>
            <person name="Palaniappan K."/>
            <person name="Varghese N."/>
            <person name="Mikhailova N."/>
            <person name="Stamatis D."/>
            <person name="Reddy T."/>
            <person name="Daum C."/>
            <person name="Shapiro N."/>
            <person name="Ivanova N."/>
            <person name="Kyrpides N."/>
            <person name="Woyke T."/>
        </authorList>
    </citation>
    <scope>NUCLEOTIDE SEQUENCE</scope>
    <source>
        <strain evidence="6">CGMCC 1.10124</strain>
    </source>
</reference>
<dbReference type="GO" id="GO:0016887">
    <property type="term" value="F:ATP hydrolysis activity"/>
    <property type="evidence" value="ECO:0007669"/>
    <property type="project" value="InterPro"/>
</dbReference>
<dbReference type="GO" id="GO:0005524">
    <property type="term" value="F:ATP binding"/>
    <property type="evidence" value="ECO:0007669"/>
    <property type="project" value="UniProtKB-KW"/>
</dbReference>
<dbReference type="Proteomes" id="UP000277326">
    <property type="component" value="Unassembled WGS sequence"/>
</dbReference>
<evidence type="ECO:0000259" key="3">
    <source>
        <dbReference type="Pfam" id="PF07726"/>
    </source>
</evidence>
<dbReference type="Pfam" id="PF17863">
    <property type="entry name" value="AAA_lid_2"/>
    <property type="match status" value="1"/>
</dbReference>
<gene>
    <name evidence="6" type="ORF">ATH50_1422</name>
    <name evidence="5" type="ORF">DU502_01870</name>
</gene>
<organism evidence="6 7">
    <name type="scientific">Haloplanus aerogenes</name>
    <dbReference type="NCBI Taxonomy" id="660522"/>
    <lineage>
        <taxon>Archaea</taxon>
        <taxon>Methanobacteriati</taxon>
        <taxon>Methanobacteriota</taxon>
        <taxon>Stenosarchaea group</taxon>
        <taxon>Halobacteria</taxon>
        <taxon>Halobacteriales</taxon>
        <taxon>Haloferacaceae</taxon>
        <taxon>Haloplanus</taxon>
    </lineage>
</organism>
<dbReference type="AlphaFoldDB" id="A0A3M0DRI4"/>
<dbReference type="RefSeq" id="WP_121920141.1">
    <property type="nucleotide sequence ID" value="NZ_CP034145.1"/>
</dbReference>
<dbReference type="OrthoDB" id="24581at2157"/>
<proteinExistence type="predicted"/>
<evidence type="ECO:0000256" key="2">
    <source>
        <dbReference type="ARBA" id="ARBA00022840"/>
    </source>
</evidence>
<dbReference type="InterPro" id="IPR011703">
    <property type="entry name" value="ATPase_AAA-3"/>
</dbReference>
<dbReference type="KEGG" id="haer:DU502_01870"/>
<dbReference type="FunFam" id="3.40.50.300:FF:000640">
    <property type="entry name" value="MoxR family ATPase"/>
    <property type="match status" value="1"/>
</dbReference>
<evidence type="ECO:0000259" key="4">
    <source>
        <dbReference type="Pfam" id="PF17863"/>
    </source>
</evidence>
<dbReference type="Gene3D" id="3.40.50.300">
    <property type="entry name" value="P-loop containing nucleotide triphosphate hydrolases"/>
    <property type="match status" value="1"/>
</dbReference>
<dbReference type="PIRSF" id="PIRSF002849">
    <property type="entry name" value="AAA_ATPase_chaperone_MoxR_prd"/>
    <property type="match status" value="1"/>
</dbReference>